<sequence>MLTVKDVLSLPGLEALQLRAGLASANNVVRWPYVAENHDLEPWLSGGELIFVTGITWQWQLDDYYQLIEIAEKKAASGIVVLTGSALIHVIPEPVLARADKLAVPLLEQPFSLPMVRVTELISNAIIQADMALHSLRWLLLQLINSSTPPAQLTLMRAEELGVQVSQSMTVAVVNPISIDAAQLHRWQYSLNKFLALSDAAIPLLEFHQGWLLVVENEHKSDHEQSEMWSELLRQLESQGLACHIGVSQCHSLEELNIAAKQARQAVEFIHYQNSARVIHYADLGINQLFAEVEDREKLRQFCQRTLGPLFACYSQEFLLLKNTLLVYFEQLGSARKTALVLNIHRNTLTKRLKKIETLTACSLQNSQARLCLHNALVMEALALSSLDNRGQDENN</sequence>
<dbReference type="Pfam" id="PF17853">
    <property type="entry name" value="GGDEF_2"/>
    <property type="match status" value="1"/>
</dbReference>
<dbReference type="Proteomes" id="UP000321764">
    <property type="component" value="Unassembled WGS sequence"/>
</dbReference>
<feature type="domain" description="Purine catabolism PurC-like" evidence="2">
    <location>
        <begin position="6"/>
        <end position="126"/>
    </location>
</feature>
<dbReference type="InterPro" id="IPR012914">
    <property type="entry name" value="PucR_dom"/>
</dbReference>
<evidence type="ECO:0000259" key="3">
    <source>
        <dbReference type="Pfam" id="PF13556"/>
    </source>
</evidence>
<dbReference type="Pfam" id="PF13556">
    <property type="entry name" value="HTH_30"/>
    <property type="match status" value="1"/>
</dbReference>
<keyword evidence="6" id="KW-1185">Reference proteome</keyword>
<feature type="domain" description="PucR C-terminal helix-turn-helix" evidence="3">
    <location>
        <begin position="323"/>
        <end position="377"/>
    </location>
</feature>
<dbReference type="AlphaFoldDB" id="A0A5C8Z8I9"/>
<dbReference type="Gene3D" id="1.10.10.2840">
    <property type="entry name" value="PucR C-terminal helix-turn-helix domain"/>
    <property type="match status" value="1"/>
</dbReference>
<name>A0A5C8Z8I9_9GAMM</name>
<organism evidence="5 6">
    <name type="scientific">Reinekea thalattae</name>
    <dbReference type="NCBI Taxonomy" id="2593301"/>
    <lineage>
        <taxon>Bacteria</taxon>
        <taxon>Pseudomonadati</taxon>
        <taxon>Pseudomonadota</taxon>
        <taxon>Gammaproteobacteria</taxon>
        <taxon>Oceanospirillales</taxon>
        <taxon>Saccharospirillaceae</taxon>
        <taxon>Reinekea</taxon>
    </lineage>
</organism>
<dbReference type="InterPro" id="IPR042070">
    <property type="entry name" value="PucR_C-HTH_sf"/>
</dbReference>
<dbReference type="Pfam" id="PF07905">
    <property type="entry name" value="PucR"/>
    <property type="match status" value="1"/>
</dbReference>
<evidence type="ECO:0000313" key="6">
    <source>
        <dbReference type="Proteomes" id="UP000321764"/>
    </source>
</evidence>
<dbReference type="EMBL" id="VKAD01000001">
    <property type="protein sequence ID" value="TXR53563.1"/>
    <property type="molecule type" value="Genomic_DNA"/>
</dbReference>
<dbReference type="OrthoDB" id="9792148at2"/>
<gene>
    <name evidence="5" type="ORF">FME95_03065</name>
</gene>
<evidence type="ECO:0000313" key="5">
    <source>
        <dbReference type="EMBL" id="TXR53563.1"/>
    </source>
</evidence>
<reference evidence="5 6" key="1">
    <citation type="submission" date="2019-07" db="EMBL/GenBank/DDBJ databases">
        <title>Reinekea sp. strain SSH23 genome sequencing and assembly.</title>
        <authorList>
            <person name="Kim I."/>
        </authorList>
    </citation>
    <scope>NUCLEOTIDE SEQUENCE [LARGE SCALE GENOMIC DNA]</scope>
    <source>
        <strain evidence="5 6">SSH23</strain>
    </source>
</reference>
<evidence type="ECO:0000256" key="1">
    <source>
        <dbReference type="ARBA" id="ARBA00006754"/>
    </source>
</evidence>
<dbReference type="InterPro" id="IPR025736">
    <property type="entry name" value="PucR_C-HTH_dom"/>
</dbReference>
<comment type="similarity">
    <text evidence="1">Belongs to the CdaR family.</text>
</comment>
<dbReference type="InterPro" id="IPR041522">
    <property type="entry name" value="CdaR_GGDEF"/>
</dbReference>
<evidence type="ECO:0000259" key="4">
    <source>
        <dbReference type="Pfam" id="PF17853"/>
    </source>
</evidence>
<proteinExistence type="inferred from homology"/>
<accession>A0A5C8Z8I9</accession>
<feature type="domain" description="CdaR GGDEF-like" evidence="4">
    <location>
        <begin position="155"/>
        <end position="268"/>
    </location>
</feature>
<dbReference type="PANTHER" id="PTHR33744:SF15">
    <property type="entry name" value="CARBOHYDRATE DIACID REGULATOR"/>
    <property type="match status" value="1"/>
</dbReference>
<evidence type="ECO:0000259" key="2">
    <source>
        <dbReference type="Pfam" id="PF07905"/>
    </source>
</evidence>
<dbReference type="PANTHER" id="PTHR33744">
    <property type="entry name" value="CARBOHYDRATE DIACID REGULATOR"/>
    <property type="match status" value="1"/>
</dbReference>
<comment type="caution">
    <text evidence="5">The sequence shown here is derived from an EMBL/GenBank/DDBJ whole genome shotgun (WGS) entry which is preliminary data.</text>
</comment>
<protein>
    <recommendedName>
        <fullName evidence="7">PucR family transcriptional regulator</fullName>
    </recommendedName>
</protein>
<dbReference type="InterPro" id="IPR051448">
    <property type="entry name" value="CdaR-like_regulators"/>
</dbReference>
<evidence type="ECO:0008006" key="7">
    <source>
        <dbReference type="Google" id="ProtNLM"/>
    </source>
</evidence>